<evidence type="ECO:0000256" key="7">
    <source>
        <dbReference type="SAM" id="SignalP"/>
    </source>
</evidence>
<keyword evidence="3 6" id="KW-0812">Transmembrane</keyword>
<dbReference type="EMBL" id="HBIJ01019376">
    <property type="protein sequence ID" value="CAE0371924.1"/>
    <property type="molecule type" value="Transcribed_RNA"/>
</dbReference>
<feature type="transmembrane region" description="Helical" evidence="6">
    <location>
        <begin position="477"/>
        <end position="497"/>
    </location>
</feature>
<dbReference type="InterPro" id="IPR044880">
    <property type="entry name" value="NCX_ion-bd_dom_sf"/>
</dbReference>
<name>A0A7S3K332_9STRA</name>
<feature type="domain" description="Sodium/calcium exchanger membrane region" evidence="8">
    <location>
        <begin position="77"/>
        <end position="219"/>
    </location>
</feature>
<evidence type="ECO:0000256" key="2">
    <source>
        <dbReference type="ARBA" id="ARBA00022448"/>
    </source>
</evidence>
<evidence type="ECO:0000256" key="6">
    <source>
        <dbReference type="SAM" id="Phobius"/>
    </source>
</evidence>
<keyword evidence="5 6" id="KW-0472">Membrane</keyword>
<feature type="transmembrane region" description="Helical" evidence="6">
    <location>
        <begin position="202"/>
        <end position="224"/>
    </location>
</feature>
<dbReference type="InterPro" id="IPR051359">
    <property type="entry name" value="CaCA_antiporter"/>
</dbReference>
<feature type="transmembrane region" description="Helical" evidence="6">
    <location>
        <begin position="559"/>
        <end position="580"/>
    </location>
</feature>
<feature type="transmembrane region" description="Helical" evidence="6">
    <location>
        <begin position="518"/>
        <end position="539"/>
    </location>
</feature>
<evidence type="ECO:0000256" key="1">
    <source>
        <dbReference type="ARBA" id="ARBA00004141"/>
    </source>
</evidence>
<keyword evidence="4 6" id="KW-1133">Transmembrane helix</keyword>
<evidence type="ECO:0000259" key="8">
    <source>
        <dbReference type="Pfam" id="PF01699"/>
    </source>
</evidence>
<dbReference type="AlphaFoldDB" id="A0A7S3K332"/>
<dbReference type="InterPro" id="IPR004837">
    <property type="entry name" value="NaCa_Exmemb"/>
</dbReference>
<evidence type="ECO:0000256" key="5">
    <source>
        <dbReference type="ARBA" id="ARBA00023136"/>
    </source>
</evidence>
<feature type="transmembrane region" description="Helical" evidence="6">
    <location>
        <begin position="179"/>
        <end position="196"/>
    </location>
</feature>
<evidence type="ECO:0000256" key="4">
    <source>
        <dbReference type="ARBA" id="ARBA00022989"/>
    </source>
</evidence>
<dbReference type="GO" id="GO:0016020">
    <property type="term" value="C:membrane"/>
    <property type="evidence" value="ECO:0007669"/>
    <property type="project" value="UniProtKB-SubCell"/>
</dbReference>
<keyword evidence="7" id="KW-0732">Signal</keyword>
<feature type="transmembrane region" description="Helical" evidence="6">
    <location>
        <begin position="445"/>
        <end position="465"/>
    </location>
</feature>
<accession>A0A7S3K332</accession>
<dbReference type="Gene3D" id="1.20.1420.30">
    <property type="entry name" value="NCX, central ion-binding region"/>
    <property type="match status" value="2"/>
</dbReference>
<feature type="chain" id="PRO_5031338215" description="Sodium/calcium exchanger membrane region domain-containing protein" evidence="7">
    <location>
        <begin position="20"/>
        <end position="608"/>
    </location>
</feature>
<dbReference type="Pfam" id="PF01699">
    <property type="entry name" value="Na_Ca_ex"/>
    <property type="match status" value="2"/>
</dbReference>
<feature type="domain" description="Sodium/calcium exchanger membrane region" evidence="8">
    <location>
        <begin position="454"/>
        <end position="604"/>
    </location>
</feature>
<feature type="transmembrane region" description="Helical" evidence="6">
    <location>
        <begin position="142"/>
        <end position="167"/>
    </location>
</feature>
<feature type="transmembrane region" description="Helical" evidence="6">
    <location>
        <begin position="587"/>
        <end position="607"/>
    </location>
</feature>
<sequence>MKLSKALLWIWFMLTVVNGEKNVTKDEESCSAVQKETEREDQCNIASGKKCENQYVGAYYCLGKGFPRIGIILIYTVWLVLLFQLLGTTADEYFSPALEQLSTDFGLPPRFAGVTLLALGNGAPDVSSTIHAVASSSHGYRLALGSLTGAGMFVGTVVAGAVIYVGNGAKAKGALLRDVSAYMLACLLIVFVFGSVGRVSYAGITLFLFAYCGFVILVLVADLWHRRPGGPAEQIRRAARANDENNDDDDDEPPAIELLLTLLHTVRRPNYPHESLDDTDYNPLGGGEVESPHFEDPSSEDIPPYVVIDGDGPAPLELGDSLNTDRPFLTEDTSISETPPLCTECLQRCLAHVQKVNTLILYQRIPAIIELPFVFFRRLTVPLTCDDVYARGPLCISCLGAPIWLWFYGTRRGAATGIHGLLICLILGSILALVLALYTNNGRTLPGAASLALSLFGFAIAATWIDVLADELVSLLEFFGILANIPDTALGLTVLAWGNSIGDFSTNIAMAKKNMANMAITASFAGPLFNALVGLGLGFAARLASIDDPSVPVSLNPALYASFAFLVFNCLSMLIVGIACNGVIPRMFGIASVVFYFAYLLTSLTLLL</sequence>
<feature type="signal peptide" evidence="7">
    <location>
        <begin position="1"/>
        <end position="19"/>
    </location>
</feature>
<evidence type="ECO:0000313" key="9">
    <source>
        <dbReference type="EMBL" id="CAE0371924.1"/>
    </source>
</evidence>
<comment type="subcellular location">
    <subcellularLocation>
        <location evidence="1">Membrane</location>
        <topology evidence="1">Multi-pass membrane protein</topology>
    </subcellularLocation>
</comment>
<gene>
    <name evidence="9" type="ORF">ALAG00032_LOCUS12706</name>
</gene>
<dbReference type="PANTHER" id="PTHR12266">
    <property type="entry name" value="NA+/CA2+ K+ INDEPENDENT EXCHANGER"/>
    <property type="match status" value="1"/>
</dbReference>
<keyword evidence="2" id="KW-0813">Transport</keyword>
<feature type="transmembrane region" description="Helical" evidence="6">
    <location>
        <begin position="414"/>
        <end position="438"/>
    </location>
</feature>
<protein>
    <recommendedName>
        <fullName evidence="8">Sodium/calcium exchanger membrane region domain-containing protein</fullName>
    </recommendedName>
</protein>
<reference evidence="9" key="1">
    <citation type="submission" date="2021-01" db="EMBL/GenBank/DDBJ databases">
        <authorList>
            <person name="Corre E."/>
            <person name="Pelletier E."/>
            <person name="Niang G."/>
            <person name="Scheremetjew M."/>
            <person name="Finn R."/>
            <person name="Kale V."/>
            <person name="Holt S."/>
            <person name="Cochrane G."/>
            <person name="Meng A."/>
            <person name="Brown T."/>
            <person name="Cohen L."/>
        </authorList>
    </citation>
    <scope>NUCLEOTIDE SEQUENCE</scope>
    <source>
        <strain evidence="9">CCMP1510</strain>
    </source>
</reference>
<organism evidence="9">
    <name type="scientific">Aureoumbra lagunensis</name>
    <dbReference type="NCBI Taxonomy" id="44058"/>
    <lineage>
        <taxon>Eukaryota</taxon>
        <taxon>Sar</taxon>
        <taxon>Stramenopiles</taxon>
        <taxon>Ochrophyta</taxon>
        <taxon>Pelagophyceae</taxon>
        <taxon>Pelagomonadales</taxon>
        <taxon>Aureoumbra</taxon>
    </lineage>
</organism>
<evidence type="ECO:0000256" key="3">
    <source>
        <dbReference type="ARBA" id="ARBA00022692"/>
    </source>
</evidence>
<proteinExistence type="predicted"/>
<feature type="transmembrane region" description="Helical" evidence="6">
    <location>
        <begin position="388"/>
        <end position="408"/>
    </location>
</feature>
<dbReference type="PANTHER" id="PTHR12266:SF0">
    <property type="entry name" value="MITOCHONDRIAL SODIUM_CALCIUM EXCHANGER PROTEIN"/>
    <property type="match status" value="1"/>
</dbReference>
<dbReference type="GO" id="GO:0008324">
    <property type="term" value="F:monoatomic cation transmembrane transporter activity"/>
    <property type="evidence" value="ECO:0007669"/>
    <property type="project" value="TreeGrafter"/>
</dbReference>